<protein>
    <recommendedName>
        <fullName evidence="9">inosine/xanthosine triphosphatase</fullName>
        <ecNumber evidence="9">3.6.1.73</ecNumber>
    </recommendedName>
</protein>
<keyword evidence="8" id="KW-0464">Manganese</keyword>
<evidence type="ECO:0000256" key="6">
    <source>
        <dbReference type="ARBA" id="ARBA00022842"/>
    </source>
</evidence>
<dbReference type="Proteomes" id="UP001530377">
    <property type="component" value="Unassembled WGS sequence"/>
</dbReference>
<dbReference type="Pfam" id="PF01931">
    <property type="entry name" value="NTPase_I-T"/>
    <property type="match status" value="1"/>
</dbReference>
<keyword evidence="7" id="KW-0546">Nucleotide metabolism</keyword>
<dbReference type="EC" id="3.6.1.73" evidence="9"/>
<comment type="cofactor">
    <cofactor evidence="2">
        <name>Mg(2+)</name>
        <dbReference type="ChEBI" id="CHEBI:18420"/>
    </cofactor>
</comment>
<dbReference type="GO" id="GO:0103023">
    <property type="term" value="F:ITPase activity"/>
    <property type="evidence" value="ECO:0007669"/>
    <property type="project" value="UniProtKB-EC"/>
</dbReference>
<dbReference type="EMBL" id="JALLPB020000161">
    <property type="protein sequence ID" value="KAL3816199.1"/>
    <property type="molecule type" value="Genomic_DNA"/>
</dbReference>
<evidence type="ECO:0000256" key="4">
    <source>
        <dbReference type="ARBA" id="ARBA00022741"/>
    </source>
</evidence>
<dbReference type="Gene3D" id="3.90.950.10">
    <property type="match status" value="1"/>
</dbReference>
<evidence type="ECO:0000256" key="1">
    <source>
        <dbReference type="ARBA" id="ARBA00001936"/>
    </source>
</evidence>
<dbReference type="GO" id="GO:0000166">
    <property type="term" value="F:nucleotide binding"/>
    <property type="evidence" value="ECO:0007669"/>
    <property type="project" value="UniProtKB-KW"/>
</dbReference>
<evidence type="ECO:0000313" key="14">
    <source>
        <dbReference type="Proteomes" id="UP001530377"/>
    </source>
</evidence>
<feature type="domain" description="Non-canonical purine NTP phosphatase/PRRC1" evidence="12">
    <location>
        <begin position="24"/>
        <end position="206"/>
    </location>
</feature>
<keyword evidence="6" id="KW-0460">Magnesium</keyword>
<dbReference type="AlphaFoldDB" id="A0ABD3RVF5"/>
<comment type="cofactor">
    <cofactor evidence="1">
        <name>Mn(2+)</name>
        <dbReference type="ChEBI" id="CHEBI:29035"/>
    </cofactor>
</comment>
<dbReference type="HAMAP" id="MF_00648">
    <property type="entry name" value="Non_canon_purine_NTPase_YjjX"/>
    <property type="match status" value="1"/>
</dbReference>
<dbReference type="InterPro" id="IPR026533">
    <property type="entry name" value="NTPase/PRRC1"/>
</dbReference>
<dbReference type="SUPFAM" id="SSF52972">
    <property type="entry name" value="ITPase-like"/>
    <property type="match status" value="1"/>
</dbReference>
<comment type="catalytic activity">
    <reaction evidence="11">
        <text>XTP + H2O = XDP + phosphate + H(+)</text>
        <dbReference type="Rhea" id="RHEA:28406"/>
        <dbReference type="ChEBI" id="CHEBI:15377"/>
        <dbReference type="ChEBI" id="CHEBI:15378"/>
        <dbReference type="ChEBI" id="CHEBI:43474"/>
        <dbReference type="ChEBI" id="CHEBI:59884"/>
        <dbReference type="ChEBI" id="CHEBI:61314"/>
        <dbReference type="EC" id="3.6.1.73"/>
    </reaction>
</comment>
<dbReference type="FunFam" id="3.90.950.10:FF:000002">
    <property type="entry name" value="Inosine/xanthosine triphosphatase"/>
    <property type="match status" value="1"/>
</dbReference>
<name>A0ABD3RVF5_9STRA</name>
<sequence>MNATATQSNQTQSEGQLIIRVAVGSSNPCKINAARRAFEEVFSVASNRELLVVISSYNVPSGVPDQPFGDAETRLGAMNRAKAAHEAACSEIEDKKGHPDFSVGLEGGLEKQPYPQADELWCNAWVAVFSAEESWGFAKSGSFLLPPALFDLVINEGMELGDADDIVFKRVNSKHGQGTVGKLTDGQIDRESFYVHALKLALIPWLRPELYHRRDKG</sequence>
<dbReference type="PANTHER" id="PTHR34699:SF2">
    <property type="entry name" value="NON-CANONICAL PURINE NTP PHOSPHATASE_PRRC1 DOMAIN-CONTAINING PROTEIN"/>
    <property type="match status" value="1"/>
</dbReference>
<organism evidence="13 14">
    <name type="scientific">Cyclostephanos tholiformis</name>
    <dbReference type="NCBI Taxonomy" id="382380"/>
    <lineage>
        <taxon>Eukaryota</taxon>
        <taxon>Sar</taxon>
        <taxon>Stramenopiles</taxon>
        <taxon>Ochrophyta</taxon>
        <taxon>Bacillariophyta</taxon>
        <taxon>Coscinodiscophyceae</taxon>
        <taxon>Thalassiosirophycidae</taxon>
        <taxon>Stephanodiscales</taxon>
        <taxon>Stephanodiscaceae</taxon>
        <taxon>Cyclostephanos</taxon>
    </lineage>
</organism>
<keyword evidence="14" id="KW-1185">Reference proteome</keyword>
<evidence type="ECO:0000256" key="9">
    <source>
        <dbReference type="ARBA" id="ARBA00038901"/>
    </source>
</evidence>
<keyword evidence="4" id="KW-0547">Nucleotide-binding</keyword>
<dbReference type="GO" id="GO:0009117">
    <property type="term" value="P:nucleotide metabolic process"/>
    <property type="evidence" value="ECO:0007669"/>
    <property type="project" value="UniProtKB-KW"/>
</dbReference>
<evidence type="ECO:0000256" key="11">
    <source>
        <dbReference type="ARBA" id="ARBA00048781"/>
    </source>
</evidence>
<reference evidence="13 14" key="1">
    <citation type="submission" date="2024-10" db="EMBL/GenBank/DDBJ databases">
        <title>Updated reference genomes for cyclostephanoid diatoms.</title>
        <authorList>
            <person name="Roberts W.R."/>
            <person name="Alverson A.J."/>
        </authorList>
    </citation>
    <scope>NUCLEOTIDE SEQUENCE [LARGE SCALE GENOMIC DNA]</scope>
    <source>
        <strain evidence="13 14">AJA228-03</strain>
    </source>
</reference>
<dbReference type="InterPro" id="IPR002786">
    <property type="entry name" value="Non_canon_purine_NTPase"/>
</dbReference>
<evidence type="ECO:0000259" key="12">
    <source>
        <dbReference type="Pfam" id="PF01931"/>
    </source>
</evidence>
<proteinExistence type="inferred from homology"/>
<evidence type="ECO:0000256" key="3">
    <source>
        <dbReference type="ARBA" id="ARBA00022723"/>
    </source>
</evidence>
<evidence type="ECO:0000256" key="2">
    <source>
        <dbReference type="ARBA" id="ARBA00001946"/>
    </source>
</evidence>
<evidence type="ECO:0000256" key="8">
    <source>
        <dbReference type="ARBA" id="ARBA00023211"/>
    </source>
</evidence>
<evidence type="ECO:0000313" key="13">
    <source>
        <dbReference type="EMBL" id="KAL3816199.1"/>
    </source>
</evidence>
<evidence type="ECO:0000256" key="7">
    <source>
        <dbReference type="ARBA" id="ARBA00023080"/>
    </source>
</evidence>
<comment type="caution">
    <text evidence="13">The sequence shown here is derived from an EMBL/GenBank/DDBJ whole genome shotgun (WGS) entry which is preliminary data.</text>
</comment>
<dbReference type="InterPro" id="IPR050299">
    <property type="entry name" value="YjjX_NTPase"/>
</dbReference>
<comment type="catalytic activity">
    <reaction evidence="10">
        <text>ITP + H2O = IDP + phosphate + H(+)</text>
        <dbReference type="Rhea" id="RHEA:28330"/>
        <dbReference type="ChEBI" id="CHEBI:15377"/>
        <dbReference type="ChEBI" id="CHEBI:15378"/>
        <dbReference type="ChEBI" id="CHEBI:43474"/>
        <dbReference type="ChEBI" id="CHEBI:58280"/>
        <dbReference type="ChEBI" id="CHEBI:61402"/>
        <dbReference type="EC" id="3.6.1.73"/>
    </reaction>
</comment>
<evidence type="ECO:0000256" key="5">
    <source>
        <dbReference type="ARBA" id="ARBA00022801"/>
    </source>
</evidence>
<gene>
    <name evidence="13" type="ORF">ACHAXA_007317</name>
</gene>
<dbReference type="InterPro" id="IPR029001">
    <property type="entry name" value="ITPase-like_fam"/>
</dbReference>
<accession>A0ABD3RVF5</accession>
<dbReference type="PANTHER" id="PTHR34699">
    <property type="match status" value="1"/>
</dbReference>
<keyword evidence="3" id="KW-0479">Metal-binding</keyword>
<evidence type="ECO:0000256" key="10">
    <source>
        <dbReference type="ARBA" id="ARBA00048174"/>
    </source>
</evidence>
<keyword evidence="5" id="KW-0378">Hydrolase</keyword>
<dbReference type="GO" id="GO:0046872">
    <property type="term" value="F:metal ion binding"/>
    <property type="evidence" value="ECO:0007669"/>
    <property type="project" value="UniProtKB-KW"/>
</dbReference>